<keyword evidence="1" id="KW-0812">Transmembrane</keyword>
<feature type="domain" description="Signal transduction histidine kinase internal region" evidence="2">
    <location>
        <begin position="177"/>
        <end position="256"/>
    </location>
</feature>
<dbReference type="EMBL" id="QXFH01000068">
    <property type="protein sequence ID" value="RIV35993.1"/>
    <property type="molecule type" value="Genomic_DNA"/>
</dbReference>
<feature type="transmembrane region" description="Helical" evidence="1">
    <location>
        <begin position="103"/>
        <end position="121"/>
    </location>
</feature>
<feature type="transmembrane region" description="Helical" evidence="1">
    <location>
        <begin position="45"/>
        <end position="64"/>
    </location>
</feature>
<accession>A0A3A1N9X7</accession>
<proteinExistence type="predicted"/>
<dbReference type="Pfam" id="PF06580">
    <property type="entry name" value="His_kinase"/>
    <property type="match status" value="1"/>
</dbReference>
<comment type="caution">
    <text evidence="3">The sequence shown here is derived from an EMBL/GenBank/DDBJ whole genome shotgun (WGS) entry which is preliminary data.</text>
</comment>
<feature type="transmembrane region" description="Helical" evidence="1">
    <location>
        <begin position="133"/>
        <end position="155"/>
    </location>
</feature>
<keyword evidence="1" id="KW-1133">Transmembrane helix</keyword>
<reference evidence="3 4" key="1">
    <citation type="submission" date="2018-08" db="EMBL/GenBank/DDBJ databases">
        <title>Proposal of Muricauda 72 sp.nov. and Muricauda NH166 sp.nov., isolated from seawater.</title>
        <authorList>
            <person name="Cheng H."/>
            <person name="Wu Y.-H."/>
            <person name="Guo L.-L."/>
            <person name="Xu X.-W."/>
        </authorList>
    </citation>
    <scope>NUCLEOTIDE SEQUENCE [LARGE SCALE GENOMIC DNA]</scope>
    <source>
        <strain evidence="3 4">KCTC 22173</strain>
    </source>
</reference>
<evidence type="ECO:0000259" key="2">
    <source>
        <dbReference type="Pfam" id="PF06580"/>
    </source>
</evidence>
<keyword evidence="3" id="KW-0418">Kinase</keyword>
<dbReference type="InterPro" id="IPR050640">
    <property type="entry name" value="Bact_2-comp_sensor_kinase"/>
</dbReference>
<keyword evidence="1" id="KW-0472">Membrane</keyword>
<evidence type="ECO:0000256" key="1">
    <source>
        <dbReference type="SAM" id="Phobius"/>
    </source>
</evidence>
<dbReference type="Proteomes" id="UP000266067">
    <property type="component" value="Unassembled WGS sequence"/>
</dbReference>
<dbReference type="AlphaFoldDB" id="A0A3A1N9X7"/>
<name>A0A3A1N9X7_9FLAO</name>
<dbReference type="PANTHER" id="PTHR34220">
    <property type="entry name" value="SENSOR HISTIDINE KINASE YPDA"/>
    <property type="match status" value="1"/>
</dbReference>
<keyword evidence="3" id="KW-0808">Transferase</keyword>
<keyword evidence="4" id="KW-1185">Reference proteome</keyword>
<dbReference type="OrthoDB" id="9809908at2"/>
<organism evidence="3 4">
    <name type="scientific">Flagellimonas lutimaris</name>
    <dbReference type="NCBI Taxonomy" id="475082"/>
    <lineage>
        <taxon>Bacteria</taxon>
        <taxon>Pseudomonadati</taxon>
        <taxon>Bacteroidota</taxon>
        <taxon>Flavobacteriia</taxon>
        <taxon>Flavobacteriales</taxon>
        <taxon>Flavobacteriaceae</taxon>
        <taxon>Flagellimonas</taxon>
    </lineage>
</organism>
<dbReference type="InterPro" id="IPR010559">
    <property type="entry name" value="Sig_transdc_His_kin_internal"/>
</dbReference>
<dbReference type="GO" id="GO:0016020">
    <property type="term" value="C:membrane"/>
    <property type="evidence" value="ECO:0007669"/>
    <property type="project" value="InterPro"/>
</dbReference>
<evidence type="ECO:0000313" key="3">
    <source>
        <dbReference type="EMBL" id="RIV35993.1"/>
    </source>
</evidence>
<protein>
    <submittedName>
        <fullName evidence="3">Histidine kinase</fullName>
    </submittedName>
</protein>
<feature type="transmembrane region" description="Helical" evidence="1">
    <location>
        <begin position="79"/>
        <end position="96"/>
    </location>
</feature>
<dbReference type="PANTHER" id="PTHR34220:SF7">
    <property type="entry name" value="SENSOR HISTIDINE KINASE YPDA"/>
    <property type="match status" value="1"/>
</dbReference>
<evidence type="ECO:0000313" key="4">
    <source>
        <dbReference type="Proteomes" id="UP000266067"/>
    </source>
</evidence>
<gene>
    <name evidence="3" type="ORF">D2V08_03340</name>
</gene>
<sequence>MKTTRRTETERTGTIMKLQLSNMLQMGKSKEQGGILIRLIKNESLVHALFWSIYFVFPILKSLGPSNYPFNVYSQLNDLFFGMAVFYVSYLVFLPSKRGPSQMLLLVASLCLFAYANFKIHDWLFHGTHGEAFIIYSFSYASTYGLLFLFAYALFSIKEIYIKQRALEVANREKKMAELRGLKTQINPHFLFNTLNAIYSNSLKKDDRTPDLIMKLSDNFRYILLAGREDYVPLKNEIDHMKDYVSLQSVRMADKLEAVMTFDVEDSGKPIAPLLMIPFVENAFKYSSSLRGKGHKIIIRVSLKQEQFNFYCSNPFGDFNTEGMDHQWQSSGIGISNAKRRLETLYPNRHNLIIQNNLDNFIVDLTITL</sequence>
<dbReference type="GO" id="GO:0000155">
    <property type="term" value="F:phosphorelay sensor kinase activity"/>
    <property type="evidence" value="ECO:0007669"/>
    <property type="project" value="InterPro"/>
</dbReference>